<dbReference type="RefSeq" id="WP_367886942.1">
    <property type="nucleotide sequence ID" value="NZ_CP130612.1"/>
</dbReference>
<proteinExistence type="predicted"/>
<evidence type="ECO:0000313" key="3">
    <source>
        <dbReference type="Proteomes" id="UP001229955"/>
    </source>
</evidence>
<protein>
    <submittedName>
        <fullName evidence="1">Uncharacterized protein</fullName>
    </submittedName>
</protein>
<accession>A0AA49JY14</accession>
<reference evidence="1" key="1">
    <citation type="submission" date="2023-07" db="EMBL/GenBank/DDBJ databases">
        <authorList>
            <person name="Haufschild T."/>
            <person name="Kallscheuer N."/>
            <person name="Hammer J."/>
            <person name="Kohn T."/>
            <person name="Kabuu M."/>
            <person name="Jogler M."/>
            <person name="Wohfarth N."/>
            <person name="Heuer A."/>
            <person name="Rohde M."/>
            <person name="van Teeseling M.C.F."/>
            <person name="Jogler C."/>
        </authorList>
    </citation>
    <scope>NUCLEOTIDE SEQUENCE</scope>
    <source>
        <strain evidence="1">Strain 138</strain>
        <strain evidence="2">Strain 318</strain>
    </source>
</reference>
<dbReference type="KEGG" id="pspc:Strain318_000478"/>
<name>A0AA49JSM6_9BACT</name>
<gene>
    <name evidence="1" type="ORF">Strain138_000478</name>
    <name evidence="2" type="ORF">Strain318_000478</name>
</gene>
<dbReference type="AlphaFoldDB" id="A0AA49JSM6"/>
<keyword evidence="3" id="KW-1185">Reference proteome</keyword>
<dbReference type="Proteomes" id="UP001229955">
    <property type="component" value="Chromosome"/>
</dbReference>
<evidence type="ECO:0000313" key="1">
    <source>
        <dbReference type="EMBL" id="WKW11242.1"/>
    </source>
</evidence>
<sequence length="136" mass="14331">MRVLVMLTAYDPALPGTRTFYLTTGTALEELARRLEEQLRLQAFERQTAAERIRRLQVTVTYGPVVLGTARSLVDAQGEQLEPERARRSWWRSLLRGARVAGPTAGGAAAGTLAAGPGGAAVGGTVGLASGAAPCR</sequence>
<accession>A0AA49JSM6</accession>
<evidence type="ECO:0000313" key="2">
    <source>
        <dbReference type="EMBL" id="WKW14152.1"/>
    </source>
</evidence>
<organism evidence="1">
    <name type="scientific">Pseudogemmatithrix spongiicola</name>
    <dbReference type="NCBI Taxonomy" id="3062599"/>
    <lineage>
        <taxon>Bacteria</taxon>
        <taxon>Pseudomonadati</taxon>
        <taxon>Gemmatimonadota</taxon>
        <taxon>Gemmatimonadia</taxon>
        <taxon>Gemmatimonadales</taxon>
        <taxon>Gemmatimonadaceae</taxon>
        <taxon>Pseudogemmatithrix</taxon>
    </lineage>
</organism>
<dbReference type="EMBL" id="CP130612">
    <property type="protein sequence ID" value="WKW11242.1"/>
    <property type="molecule type" value="Genomic_DNA"/>
</dbReference>
<dbReference type="EMBL" id="CP130613">
    <property type="protein sequence ID" value="WKW14152.1"/>
    <property type="molecule type" value="Genomic_DNA"/>
</dbReference>